<evidence type="ECO:0000259" key="1">
    <source>
        <dbReference type="Pfam" id="PF00534"/>
    </source>
</evidence>
<dbReference type="EMBL" id="SHBL01000013">
    <property type="protein sequence ID" value="RZO24141.1"/>
    <property type="molecule type" value="Genomic_DNA"/>
</dbReference>
<dbReference type="GO" id="GO:0016757">
    <property type="term" value="F:glycosyltransferase activity"/>
    <property type="evidence" value="ECO:0007669"/>
    <property type="project" value="InterPro"/>
</dbReference>
<name>A0A520MSE4_9GAMM</name>
<evidence type="ECO:0000313" key="2">
    <source>
        <dbReference type="EMBL" id="RZO24141.1"/>
    </source>
</evidence>
<dbReference type="SUPFAM" id="SSF53756">
    <property type="entry name" value="UDP-Glycosyltransferase/glycogen phosphorylase"/>
    <property type="match status" value="1"/>
</dbReference>
<dbReference type="GO" id="GO:1901135">
    <property type="term" value="P:carbohydrate derivative metabolic process"/>
    <property type="evidence" value="ECO:0007669"/>
    <property type="project" value="UniProtKB-ARBA"/>
</dbReference>
<organism evidence="2 3">
    <name type="scientific">SAR86 cluster bacterium</name>
    <dbReference type="NCBI Taxonomy" id="2030880"/>
    <lineage>
        <taxon>Bacteria</taxon>
        <taxon>Pseudomonadati</taxon>
        <taxon>Pseudomonadota</taxon>
        <taxon>Gammaproteobacteria</taxon>
        <taxon>SAR86 cluster</taxon>
    </lineage>
</organism>
<sequence>MKILHLFSSKVFAGLERHVEELSFEQSKSHEITVIGPERFKNKFRANYTSVNTNQWRYSPILWLELRDAMVRINPEIVHTHGQKMTNFIKADLHFSTIHGTKKNVAAFKKTQFIFGASNKSLEQIPPEKSMVLENWVDESRFNNYKQKDPEYFLYIGRFEPVKNPERLIRAWKSEYGKLLMVGSGQLEKDLIVLIKQLGLDNIIELHSETDDVGSLLSKAHALIISSDREGSPKVLYESLYCKVPVLSTDCGNIAEILPNQSIAETNDQSFQHLLKKWAGKINELSLLQKKCFNEVGSKNLLSIQTKKVNEKYQEFLSMASR</sequence>
<dbReference type="Pfam" id="PF00534">
    <property type="entry name" value="Glycos_transf_1"/>
    <property type="match status" value="1"/>
</dbReference>
<accession>A0A520MSE4</accession>
<dbReference type="AlphaFoldDB" id="A0A520MSE4"/>
<comment type="caution">
    <text evidence="2">The sequence shown here is derived from an EMBL/GenBank/DDBJ whole genome shotgun (WGS) entry which is preliminary data.</text>
</comment>
<proteinExistence type="predicted"/>
<gene>
    <name evidence="2" type="ORF">EVA99_02170</name>
</gene>
<reference evidence="2 3" key="1">
    <citation type="submission" date="2019-02" db="EMBL/GenBank/DDBJ databases">
        <title>Prokaryotic population dynamics and viral predation in marine succession experiment using metagenomics: the confinement effect.</title>
        <authorList>
            <person name="Haro-Moreno J.M."/>
            <person name="Rodriguez-Valera F."/>
            <person name="Lopez-Perez M."/>
        </authorList>
    </citation>
    <scope>NUCLEOTIDE SEQUENCE [LARGE SCALE GENOMIC DNA]</scope>
    <source>
        <strain evidence="2">MED-G166</strain>
    </source>
</reference>
<feature type="domain" description="Glycosyl transferase family 1" evidence="1">
    <location>
        <begin position="138"/>
        <end position="278"/>
    </location>
</feature>
<dbReference type="PANTHER" id="PTHR12526">
    <property type="entry name" value="GLYCOSYLTRANSFERASE"/>
    <property type="match status" value="1"/>
</dbReference>
<dbReference type="Proteomes" id="UP000320146">
    <property type="component" value="Unassembled WGS sequence"/>
</dbReference>
<protein>
    <submittedName>
        <fullName evidence="2">Glycosyltransferase</fullName>
    </submittedName>
</protein>
<dbReference type="Gene3D" id="3.40.50.2000">
    <property type="entry name" value="Glycogen Phosphorylase B"/>
    <property type="match status" value="2"/>
</dbReference>
<dbReference type="PANTHER" id="PTHR12526:SF638">
    <property type="entry name" value="SPORE COAT PROTEIN SA"/>
    <property type="match status" value="1"/>
</dbReference>
<evidence type="ECO:0000313" key="3">
    <source>
        <dbReference type="Proteomes" id="UP000320146"/>
    </source>
</evidence>
<dbReference type="InterPro" id="IPR001296">
    <property type="entry name" value="Glyco_trans_1"/>
</dbReference>
<keyword evidence="2" id="KW-0808">Transferase</keyword>